<feature type="domain" description="PAS" evidence="2">
    <location>
        <begin position="160"/>
        <end position="215"/>
    </location>
</feature>
<organism evidence="4 5">
    <name type="scientific">Methanoregula boonei (strain DSM 21154 / JCM 14090 / 6A8)</name>
    <dbReference type="NCBI Taxonomy" id="456442"/>
    <lineage>
        <taxon>Archaea</taxon>
        <taxon>Methanobacteriati</taxon>
        <taxon>Methanobacteriota</taxon>
        <taxon>Stenosarchaea group</taxon>
        <taxon>Methanomicrobia</taxon>
        <taxon>Methanomicrobiales</taxon>
        <taxon>Methanoregulaceae</taxon>
        <taxon>Methanoregula</taxon>
    </lineage>
</organism>
<dbReference type="PROSITE" id="PS50113">
    <property type="entry name" value="PAC"/>
    <property type="match status" value="1"/>
</dbReference>
<reference evidence="5" key="1">
    <citation type="journal article" date="2015" name="Microbiology">
        <title>Genome of Methanoregula boonei 6A8 reveals adaptations to oligotrophic peatland environments.</title>
        <authorList>
            <person name="Braeuer S."/>
            <person name="Cadillo-Quiroz H."/>
            <person name="Kyrpides N."/>
            <person name="Woyke T."/>
            <person name="Goodwin L."/>
            <person name="Detter C."/>
            <person name="Podell S."/>
            <person name="Yavitt J.B."/>
            <person name="Zinder S.H."/>
        </authorList>
    </citation>
    <scope>NUCLEOTIDE SEQUENCE [LARGE SCALE GENOMIC DNA]</scope>
    <source>
        <strain evidence="5">DSM 21154 / JCM 14090 / 6A8</strain>
    </source>
</reference>
<feature type="domain" description="PAC" evidence="3">
    <location>
        <begin position="223"/>
        <end position="275"/>
    </location>
</feature>
<dbReference type="AlphaFoldDB" id="A7I8K5"/>
<evidence type="ECO:0000256" key="1">
    <source>
        <dbReference type="SAM" id="MobiDB-lite"/>
    </source>
</evidence>
<dbReference type="Pfam" id="PF12840">
    <property type="entry name" value="HTH_20"/>
    <property type="match status" value="1"/>
</dbReference>
<dbReference type="InterPro" id="IPR036388">
    <property type="entry name" value="WH-like_DNA-bd_sf"/>
</dbReference>
<keyword evidence="5" id="KW-1185">Reference proteome</keyword>
<dbReference type="eggNOG" id="arCOG06918">
    <property type="taxonomic scope" value="Archaea"/>
</dbReference>
<dbReference type="InterPro" id="IPR000014">
    <property type="entry name" value="PAS"/>
</dbReference>
<evidence type="ECO:0000313" key="5">
    <source>
        <dbReference type="Proteomes" id="UP000002408"/>
    </source>
</evidence>
<dbReference type="STRING" id="456442.Mboo_1549"/>
<dbReference type="SUPFAM" id="SSF46785">
    <property type="entry name" value="Winged helix' DNA-binding domain"/>
    <property type="match status" value="1"/>
</dbReference>
<evidence type="ECO:0000313" key="4">
    <source>
        <dbReference type="EMBL" id="ABS56066.1"/>
    </source>
</evidence>
<dbReference type="EMBL" id="CP000780">
    <property type="protein sequence ID" value="ABS56066.1"/>
    <property type="molecule type" value="Genomic_DNA"/>
</dbReference>
<evidence type="ECO:0000259" key="3">
    <source>
        <dbReference type="PROSITE" id="PS50113"/>
    </source>
</evidence>
<dbReference type="CDD" id="cd00130">
    <property type="entry name" value="PAS"/>
    <property type="match status" value="1"/>
</dbReference>
<dbReference type="InterPro" id="IPR036390">
    <property type="entry name" value="WH_DNA-bd_sf"/>
</dbReference>
<dbReference type="Gene3D" id="1.10.10.10">
    <property type="entry name" value="Winged helix-like DNA-binding domain superfamily/Winged helix DNA-binding domain"/>
    <property type="match status" value="1"/>
</dbReference>
<feature type="region of interest" description="Disordered" evidence="1">
    <location>
        <begin position="1"/>
        <end position="30"/>
    </location>
</feature>
<dbReference type="InterPro" id="IPR011991">
    <property type="entry name" value="ArsR-like_HTH"/>
</dbReference>
<proteinExistence type="predicted"/>
<name>A7I8K5_METB6</name>
<dbReference type="InterPro" id="IPR000700">
    <property type="entry name" value="PAS-assoc_C"/>
</dbReference>
<dbReference type="Gene3D" id="3.30.450.20">
    <property type="entry name" value="PAS domain"/>
    <property type="match status" value="1"/>
</dbReference>
<accession>A7I8K5</accession>
<dbReference type="CDD" id="cd00090">
    <property type="entry name" value="HTH_ARSR"/>
    <property type="match status" value="1"/>
</dbReference>
<dbReference type="Pfam" id="PF00989">
    <property type="entry name" value="PAS"/>
    <property type="match status" value="1"/>
</dbReference>
<dbReference type="OrthoDB" id="11368at2157"/>
<gene>
    <name evidence="4" type="ordered locus">Mboo_1549</name>
</gene>
<dbReference type="NCBIfam" id="TIGR00229">
    <property type="entry name" value="sensory_box"/>
    <property type="match status" value="1"/>
</dbReference>
<dbReference type="Proteomes" id="UP000002408">
    <property type="component" value="Chromosome"/>
</dbReference>
<dbReference type="HOGENOM" id="CLU_985561_0_0_2"/>
<dbReference type="SMART" id="SM00086">
    <property type="entry name" value="PAC"/>
    <property type="match status" value="1"/>
</dbReference>
<dbReference type="InterPro" id="IPR001610">
    <property type="entry name" value="PAC"/>
</dbReference>
<evidence type="ECO:0000259" key="2">
    <source>
        <dbReference type="PROSITE" id="PS50112"/>
    </source>
</evidence>
<dbReference type="RefSeq" id="WP_012107107.1">
    <property type="nucleotide sequence ID" value="NC_009712.1"/>
</dbReference>
<sequence length="282" mass="31608">MGEERDLSERKPGDPSSGLRDFGGNSDQIPTKREVAGTMEDAVFLEPGDENTQNIIRAISHKTAGVVVQLLSSEGPLSLSDIANRLEISMNAAKYHIVNLTKAGVLEISRTRYSVKGKKVKIYQVKSQVFLVSPTVTSADQLKKAVMKHRAEIGEPVRIILKWDKSGKITYFNESGHRFFGFDHHEVIGKPLVGTIVPDKESGSERDLEYMIENILTHPENHQANENENITKDGTRVWIRWSNKPIYDKKGELIGMFSIGTDMTEHKAEEESIFRADNDTLT</sequence>
<feature type="compositionally biased region" description="Basic and acidic residues" evidence="1">
    <location>
        <begin position="1"/>
        <end position="13"/>
    </location>
</feature>
<dbReference type="SUPFAM" id="SSF55785">
    <property type="entry name" value="PYP-like sensor domain (PAS domain)"/>
    <property type="match status" value="1"/>
</dbReference>
<dbReference type="PROSITE" id="PS50112">
    <property type="entry name" value="PAS"/>
    <property type="match status" value="1"/>
</dbReference>
<protein>
    <submittedName>
        <fullName evidence="4">Putative transcriptional regulator</fullName>
    </submittedName>
</protein>
<dbReference type="eggNOG" id="arCOG01686">
    <property type="taxonomic scope" value="Archaea"/>
</dbReference>
<dbReference type="KEGG" id="mbn:Mboo_1549"/>
<dbReference type="InterPro" id="IPR013767">
    <property type="entry name" value="PAS_fold"/>
</dbReference>
<dbReference type="InterPro" id="IPR035965">
    <property type="entry name" value="PAS-like_dom_sf"/>
</dbReference>
<dbReference type="GeneID" id="25393932"/>